<organism evidence="4 5">
    <name type="scientific">Methylobacterium oryzihabitans</name>
    <dbReference type="NCBI Taxonomy" id="2499852"/>
    <lineage>
        <taxon>Bacteria</taxon>
        <taxon>Pseudomonadati</taxon>
        <taxon>Pseudomonadota</taxon>
        <taxon>Alphaproteobacteria</taxon>
        <taxon>Hyphomicrobiales</taxon>
        <taxon>Methylobacteriaceae</taxon>
        <taxon>Methylobacterium</taxon>
    </lineage>
</organism>
<reference evidence="4 5" key="1">
    <citation type="submission" date="2019-01" db="EMBL/GenBank/DDBJ databases">
        <authorList>
            <person name="Chen W.-M."/>
        </authorList>
    </citation>
    <scope>NUCLEOTIDE SEQUENCE [LARGE SCALE GENOMIC DNA]</scope>
    <source>
        <strain evidence="4 5">TER-1</strain>
    </source>
</reference>
<dbReference type="InterPro" id="IPR018511">
    <property type="entry name" value="Hemolysin-typ_Ca-bd_CS"/>
</dbReference>
<gene>
    <name evidence="4" type="ORF">EOE48_19470</name>
</gene>
<dbReference type="PROSITE" id="PS00330">
    <property type="entry name" value="HEMOLYSIN_CALCIUM"/>
    <property type="match status" value="2"/>
</dbReference>
<dbReference type="NCBIfam" id="NF012211">
    <property type="entry name" value="tand_rpt_95"/>
    <property type="match status" value="5"/>
</dbReference>
<dbReference type="GO" id="GO:0005509">
    <property type="term" value="F:calcium ion binding"/>
    <property type="evidence" value="ECO:0007669"/>
    <property type="project" value="InterPro"/>
</dbReference>
<name>A0A437NZK3_9HYPH</name>
<protein>
    <submittedName>
        <fullName evidence="4">Calcium-binding protein</fullName>
    </submittedName>
</protein>
<sequence length="1927" mass="196704">MNGFVYRQGTELLVNNQTLGVQLMPTMVGLSNGGFVVSWTDDSRQNGNNSYQDIKAQVFSAGGAKVGAEFFVNTQTDGVQFDPRITGLNSGGFVVSWVDYSGQGGDASYSSIKAQVFDASGAKVGTEFLVNTRTADSQSQPTITGLSSGGFVASWVDNSGQGGDDSNTGIKAQVFDASGTKVGTEFLVNTRTLYTQNQPTITGLSGGGFVVSWVDGSGQGGDASYYGIKAQVFDASGAKVGTEFLVNTQTADNQSQPTVTGLSNGGFVVSWTDYSGQGGDTSYSGIKAQVFDASGAKVGTEFLVNTRTTGGQADPTIAGLSNGGFVVSWEDISLQGGDASGTGIKAQVFDASGTKVGTEFLVNTQTASYQRWPTITGLSDGGFVVGWADISGQGGDNSDWSIKAQVFGIAPTNSAPVTNIDNYALDAGAPFVLSAAQGVLANDTDADVYGGTLSAVLVAGPSHGTLKLETDGGFTYTPDAGFLGADSFTYSASDGELSSSPTAVSLSVEPVNHAPVLNSLPITLPLGREDTPYTITRAQLLTGYADPDGDTLTIQDLSAGGGTFTAHADGSGWTFTPPANYDGVVVLNYTISDGRRGGTVSISRDIYFAPIDDKPVAYRQGSEFLVNTEIGSTQYQPTITGLSNGGFVISWMDASAQGGDDSRWGIKAQVFNASGAKVGTEFLVNTQTANNQSVPTITGLSNGGFVVSWVDNSGQGGDASGTGIKAQVFDAGGTKVGTEFLVNTQTARDQSAPMITGLSNGGFVVSWVDNSGQGGDASGTGIKAQLFAANGTRVGTEFLVNTRTADSQSQPTITGLSNGGFVVSWADNSGQGGDASGTSIKAQVFDAGGTKVGTEFLVNTQTADYQSQPTITGLSNGGFVVSWSDRSGQGGDASGYGIKAQLFDASGTKIGTEVLVNSQTFLDQVAPTITGLSHGGFVVSWQEYANYDDLDINYDVKAQVFNSSGAKIGTEFLVNTSTYDEQSQPAITSLNSGGFVVTWYDYSGDGGDAWWGSVKAQVFGIDLTNYAPAANNDTYTLYEDESLVVPPAEGVLANDTDANRDTLSAVLVSGPAHGTLQLEANGSFTYTPHADFHGADSFTYSASDGTLSSSPTTVNLGVAPVNDLPILTGVPFTLPTGREDTPYTLTKADLLAGYTDPDGDTLTIEYFSINGRAVEPNADGLGWTYIPPADFEGLVPLYYQISDGSGETSFVFNQPISFAPVNDAPVAQDDSGAVMQGASVTLDVLANDTDVDWDELSLQPGSLVVDPAQGTAAIVDGKLVFTAAADFFGTATVAYTVVDGGWPVPLSAVGQATITVTSPYNEMTGREGVDDALAGTVNADRLRGLSGNDTLLGLGGGDRLIGGAGNDRLDGGSGADTMTGGLGDDTYLVDDAGDLITELFGEGSDAVRTSLSTYALADNLEALTYTGTGFFTGTGNDLANLITGGDRGNRLSGGAGADTLVGGLGGDTYLVDNAADVVVENAGGGIDRVLTSVSYTLPENVENLGMGSSASINGTGNALANLLVGNNGRNVLDGGGGADTLTGGLGQDTFAFSTPLGAGNIDRITDFSRADDTIQLDGAVFRDLVNGTLATSAFRDLATGPADADDRILYDAATGGLYFDADGSGVTAAVQFATLDVREVLTAGNFTVIGGIPASNDVLVGTSANELLDGGAGADTMRGAAGDDTYVVDDAGDVVVELPGEGRDTVRTSLASATLADNVEGLTFTGSGSFSGIGNGLDNLLTGGRSNDRLDGGAGADTMVGGLGNDTYVVDNAADVVVEKAGEGTDRVLAGTSYTLGDNVENLGLGTSASLNGTGNALANLLVGNKGHNILDGRGGADTLTGGLGRDTFVLRAGETAGDTVTDFVRGTDTLAFYGFGTDAVLSHGSGSDLYTVTSGDGLTSGSFRLTGVGNLDLSAGAANTDARFFA</sequence>
<feature type="domain" description="Cadherin-like" evidence="3">
    <location>
        <begin position="511"/>
        <end position="601"/>
    </location>
</feature>
<dbReference type="Pfam" id="PF00353">
    <property type="entry name" value="HemolysinCabind"/>
    <property type="match status" value="6"/>
</dbReference>
<comment type="caution">
    <text evidence="4">The sequence shown here is derived from an EMBL/GenBank/DDBJ whole genome shotgun (WGS) entry which is preliminary data.</text>
</comment>
<feature type="domain" description="Cadherin-like" evidence="3">
    <location>
        <begin position="1121"/>
        <end position="1208"/>
    </location>
</feature>
<proteinExistence type="predicted"/>
<evidence type="ECO:0000256" key="2">
    <source>
        <dbReference type="ARBA" id="ARBA00022525"/>
    </source>
</evidence>
<dbReference type="EMBL" id="SACP01000021">
    <property type="protein sequence ID" value="RVU15451.1"/>
    <property type="molecule type" value="Genomic_DNA"/>
</dbReference>
<evidence type="ECO:0000313" key="5">
    <source>
        <dbReference type="Proteomes" id="UP000286997"/>
    </source>
</evidence>
<evidence type="ECO:0000256" key="1">
    <source>
        <dbReference type="ARBA" id="ARBA00004613"/>
    </source>
</evidence>
<accession>A0A437NZK3</accession>
<dbReference type="Gene3D" id="2.60.40.2810">
    <property type="match status" value="1"/>
</dbReference>
<keyword evidence="5" id="KW-1185">Reference proteome</keyword>
<dbReference type="PANTHER" id="PTHR38340">
    <property type="entry name" value="S-LAYER PROTEIN"/>
    <property type="match status" value="1"/>
</dbReference>
<keyword evidence="2" id="KW-0964">Secreted</keyword>
<comment type="subcellular location">
    <subcellularLocation>
        <location evidence="1">Secreted</location>
    </subcellularLocation>
</comment>
<dbReference type="PANTHER" id="PTHR38340:SF1">
    <property type="entry name" value="S-LAYER PROTEIN"/>
    <property type="match status" value="1"/>
</dbReference>
<dbReference type="InterPro" id="IPR001343">
    <property type="entry name" value="Hemolysn_Ca-bd"/>
</dbReference>
<dbReference type="RefSeq" id="WP_127732223.1">
    <property type="nucleotide sequence ID" value="NZ_SACP01000021.1"/>
</dbReference>
<dbReference type="Gene3D" id="2.60.40.3440">
    <property type="match status" value="2"/>
</dbReference>
<dbReference type="Pfam" id="PF17963">
    <property type="entry name" value="Big_9"/>
    <property type="match status" value="3"/>
</dbReference>
<dbReference type="OrthoDB" id="733404at2"/>
<dbReference type="InterPro" id="IPR011049">
    <property type="entry name" value="Serralysin-like_metalloprot_C"/>
</dbReference>
<dbReference type="Pfam" id="PF17892">
    <property type="entry name" value="Cadherin_5"/>
    <property type="match status" value="2"/>
</dbReference>
<dbReference type="Proteomes" id="UP000286997">
    <property type="component" value="Unassembled WGS sequence"/>
</dbReference>
<dbReference type="InterPro" id="IPR050557">
    <property type="entry name" value="RTX_toxin/Mannuronan_C5-epim"/>
</dbReference>
<dbReference type="Gene3D" id="2.150.10.10">
    <property type="entry name" value="Serralysin-like metalloprotease, C-terminal"/>
    <property type="match status" value="6"/>
</dbReference>
<dbReference type="PRINTS" id="PR00313">
    <property type="entry name" value="CABNDNGRPT"/>
</dbReference>
<dbReference type="SUPFAM" id="SSF51120">
    <property type="entry name" value="beta-Roll"/>
    <property type="match status" value="4"/>
</dbReference>
<evidence type="ECO:0000259" key="3">
    <source>
        <dbReference type="Pfam" id="PF17892"/>
    </source>
</evidence>
<dbReference type="InterPro" id="IPR041690">
    <property type="entry name" value="Cadherin_5"/>
</dbReference>
<evidence type="ECO:0000313" key="4">
    <source>
        <dbReference type="EMBL" id="RVU15451.1"/>
    </source>
</evidence>
<dbReference type="GO" id="GO:0005576">
    <property type="term" value="C:extracellular region"/>
    <property type="evidence" value="ECO:0007669"/>
    <property type="project" value="UniProtKB-SubCell"/>
</dbReference>